<keyword evidence="2" id="KW-1185">Reference proteome</keyword>
<evidence type="ECO:0000313" key="1">
    <source>
        <dbReference type="EMBL" id="MDB1126248.1"/>
    </source>
</evidence>
<reference evidence="1 2" key="1">
    <citation type="submission" date="2023-01" db="EMBL/GenBank/DDBJ databases">
        <title>Vibrio sp. KJ40-1 sp.nov, isolated from marine algae.</title>
        <authorList>
            <person name="Butt M."/>
            <person name="Kim J.M.J."/>
            <person name="Jeon C.O.C."/>
        </authorList>
    </citation>
    <scope>NUCLEOTIDE SEQUENCE [LARGE SCALE GENOMIC DNA]</scope>
    <source>
        <strain evidence="1 2">KJ40-1</strain>
    </source>
</reference>
<comment type="caution">
    <text evidence="1">The sequence shown here is derived from an EMBL/GenBank/DDBJ whole genome shotgun (WGS) entry which is preliminary data.</text>
</comment>
<protein>
    <submittedName>
        <fullName evidence="1">YfiR family protein</fullName>
    </submittedName>
</protein>
<gene>
    <name evidence="1" type="ORF">PGX00_22285</name>
</gene>
<organism evidence="1 2">
    <name type="scientific">Vibrio algarum</name>
    <dbReference type="NCBI Taxonomy" id="3020714"/>
    <lineage>
        <taxon>Bacteria</taxon>
        <taxon>Pseudomonadati</taxon>
        <taxon>Pseudomonadota</taxon>
        <taxon>Gammaproteobacteria</taxon>
        <taxon>Vibrionales</taxon>
        <taxon>Vibrionaceae</taxon>
        <taxon>Vibrio</taxon>
    </lineage>
</organism>
<dbReference type="Proteomes" id="UP001210678">
    <property type="component" value="Unassembled WGS sequence"/>
</dbReference>
<proteinExistence type="predicted"/>
<dbReference type="EMBL" id="JAQLOI010000003">
    <property type="protein sequence ID" value="MDB1126248.1"/>
    <property type="molecule type" value="Genomic_DNA"/>
</dbReference>
<dbReference type="RefSeq" id="WP_272140702.1">
    <property type="nucleotide sequence ID" value="NZ_JAQLOI010000003.1"/>
</dbReference>
<accession>A0ABT4YXD7</accession>
<dbReference type="InterPro" id="IPR025293">
    <property type="entry name" value="YfiR/HmsC-like"/>
</dbReference>
<sequence>MSPGLSYANEREFAVKAGFIFNFARYSEGSWFNPNRSDRYTICSFNPQFVLTASKTLKNQKVKNRPVEVHLVSVKGIPNEICNSFYLTSINDSLIGKVVDNPKLSNTMLIGENKKFIQSGGHINLFITGGKVRFEVDANALASSGIKMSSKVLRLGRVVEGAVNNEKVNPSI</sequence>
<name>A0ABT4YXD7_9VIBR</name>
<dbReference type="Pfam" id="PF13689">
    <property type="entry name" value="DUF4154"/>
    <property type="match status" value="1"/>
</dbReference>
<evidence type="ECO:0000313" key="2">
    <source>
        <dbReference type="Proteomes" id="UP001210678"/>
    </source>
</evidence>